<dbReference type="EMBL" id="QGGL01000018">
    <property type="protein sequence ID" value="PWK07035.1"/>
    <property type="molecule type" value="Genomic_DNA"/>
</dbReference>
<dbReference type="InterPro" id="IPR010982">
    <property type="entry name" value="Lambda_DNA-bd_dom_sf"/>
</dbReference>
<protein>
    <submittedName>
        <fullName evidence="2">Helix-turn-helix protein</fullName>
    </submittedName>
</protein>
<dbReference type="Pfam" id="PF01381">
    <property type="entry name" value="HTH_3"/>
    <property type="match status" value="1"/>
</dbReference>
<organism evidence="2 3">
    <name type="scientific">Tumebacillus permanentifrigoris</name>
    <dbReference type="NCBI Taxonomy" id="378543"/>
    <lineage>
        <taxon>Bacteria</taxon>
        <taxon>Bacillati</taxon>
        <taxon>Bacillota</taxon>
        <taxon>Bacilli</taxon>
        <taxon>Bacillales</taxon>
        <taxon>Alicyclobacillaceae</taxon>
        <taxon>Tumebacillus</taxon>
    </lineage>
</organism>
<accession>A0A316D6I4</accession>
<dbReference type="SMART" id="SM00530">
    <property type="entry name" value="HTH_XRE"/>
    <property type="match status" value="1"/>
</dbReference>
<evidence type="ECO:0000259" key="1">
    <source>
        <dbReference type="PROSITE" id="PS50943"/>
    </source>
</evidence>
<dbReference type="RefSeq" id="WP_170119550.1">
    <property type="nucleotide sequence ID" value="NZ_QGGL01000018.1"/>
</dbReference>
<evidence type="ECO:0000313" key="2">
    <source>
        <dbReference type="EMBL" id="PWK07035.1"/>
    </source>
</evidence>
<feature type="domain" description="HTH cro/C1-type" evidence="1">
    <location>
        <begin position="7"/>
        <end position="43"/>
    </location>
</feature>
<comment type="caution">
    <text evidence="2">The sequence shown here is derived from an EMBL/GenBank/DDBJ whole genome shotgun (WGS) entry which is preliminary data.</text>
</comment>
<dbReference type="PROSITE" id="PS50943">
    <property type="entry name" value="HTH_CROC1"/>
    <property type="match status" value="1"/>
</dbReference>
<dbReference type="Proteomes" id="UP000245634">
    <property type="component" value="Unassembled WGS sequence"/>
</dbReference>
<evidence type="ECO:0000313" key="3">
    <source>
        <dbReference type="Proteomes" id="UP000245634"/>
    </source>
</evidence>
<sequence length="78" mass="9092">MLHGRTIRLVRVAKGMSQDELADHIGITKVYVSKIEKGERRVTERFERRFRELFADDAEQIDALTSILQNMMKRDGSK</sequence>
<dbReference type="SUPFAM" id="SSF47413">
    <property type="entry name" value="lambda repressor-like DNA-binding domains"/>
    <property type="match status" value="1"/>
</dbReference>
<dbReference type="AlphaFoldDB" id="A0A316D6I4"/>
<dbReference type="CDD" id="cd00093">
    <property type="entry name" value="HTH_XRE"/>
    <property type="match status" value="1"/>
</dbReference>
<name>A0A316D6I4_9BACL</name>
<dbReference type="Gene3D" id="1.10.260.40">
    <property type="entry name" value="lambda repressor-like DNA-binding domains"/>
    <property type="match status" value="1"/>
</dbReference>
<gene>
    <name evidence="2" type="ORF">C7459_118109</name>
</gene>
<reference evidence="2 3" key="1">
    <citation type="submission" date="2018-05" db="EMBL/GenBank/DDBJ databases">
        <title>Genomic Encyclopedia of Type Strains, Phase IV (KMG-IV): sequencing the most valuable type-strain genomes for metagenomic binning, comparative biology and taxonomic classification.</title>
        <authorList>
            <person name="Goeker M."/>
        </authorList>
    </citation>
    <scope>NUCLEOTIDE SEQUENCE [LARGE SCALE GENOMIC DNA]</scope>
    <source>
        <strain evidence="2 3">DSM 18773</strain>
    </source>
</reference>
<dbReference type="InterPro" id="IPR001387">
    <property type="entry name" value="Cro/C1-type_HTH"/>
</dbReference>
<dbReference type="GO" id="GO:0003677">
    <property type="term" value="F:DNA binding"/>
    <property type="evidence" value="ECO:0007669"/>
    <property type="project" value="InterPro"/>
</dbReference>
<keyword evidence="3" id="KW-1185">Reference proteome</keyword>
<proteinExistence type="predicted"/>